<comment type="caution">
    <text evidence="1">The sequence shown here is derived from an EMBL/GenBank/DDBJ whole genome shotgun (WGS) entry which is preliminary data.</text>
</comment>
<dbReference type="STRING" id="447689.BA195_04530"/>
<protein>
    <submittedName>
        <fullName evidence="1">Uncharacterized protein</fullName>
    </submittedName>
</protein>
<evidence type="ECO:0000313" key="2">
    <source>
        <dbReference type="Proteomes" id="UP000093186"/>
    </source>
</evidence>
<organism evidence="1 2">
    <name type="scientific">Tenacibaculum soleae</name>
    <dbReference type="NCBI Taxonomy" id="447689"/>
    <lineage>
        <taxon>Bacteria</taxon>
        <taxon>Pseudomonadati</taxon>
        <taxon>Bacteroidota</taxon>
        <taxon>Flavobacteriia</taxon>
        <taxon>Flavobacteriales</taxon>
        <taxon>Flavobacteriaceae</taxon>
        <taxon>Tenacibaculum</taxon>
    </lineage>
</organism>
<dbReference type="AlphaFoldDB" id="A0A1B9Y2I3"/>
<accession>A0A1B9Y2I3</accession>
<evidence type="ECO:0000313" key="1">
    <source>
        <dbReference type="EMBL" id="OCK43966.1"/>
    </source>
</evidence>
<dbReference type="RefSeq" id="WP_068702861.1">
    <property type="nucleotide sequence ID" value="NZ_JAUOSW010000004.1"/>
</dbReference>
<name>A0A1B9Y2I3_9FLAO</name>
<reference evidence="1 2" key="1">
    <citation type="submission" date="2016-06" db="EMBL/GenBank/DDBJ databases">
        <title>Draft Genome Sequence of Tenacibaculum soleae UCD-KL19.</title>
        <authorList>
            <person name="Eisen J.A."/>
            <person name="Coil D.A."/>
            <person name="Lujan K.M."/>
        </authorList>
    </citation>
    <scope>NUCLEOTIDE SEQUENCE [LARGE SCALE GENOMIC DNA]</scope>
    <source>
        <strain evidence="1 2">UCD-KL19</strain>
    </source>
</reference>
<keyword evidence="2" id="KW-1185">Reference proteome</keyword>
<gene>
    <name evidence="1" type="ORF">BA195_04530</name>
</gene>
<sequence>MDTSYINKFKAKSPAAIIDLIFKEKEEVAITLTLKNGTYLEGFIVDVLKEEYQIAVCLRTQNNEVFFFNVQEVCLLGIKYPKQIAVALSDGSVSRPINSNETISGLELKRWVNKQQEILNVPINLSIDKVALQELNVRLNCKDIVNSLLQAVTLVCNDSMALDIWKTITSITIVQAANFKVKKVDNVLEISIDTKKALPEKLENILVEKIESVL</sequence>
<dbReference type="OrthoDB" id="1177912at2"/>
<proteinExistence type="predicted"/>
<dbReference type="Proteomes" id="UP000093186">
    <property type="component" value="Unassembled WGS sequence"/>
</dbReference>
<dbReference type="EMBL" id="MAKX01000001">
    <property type="protein sequence ID" value="OCK43966.1"/>
    <property type="molecule type" value="Genomic_DNA"/>
</dbReference>